<gene>
    <name evidence="1" type="ORF">GJV78_05440</name>
</gene>
<dbReference type="RefSeq" id="WP_155107368.1">
    <property type="nucleotide sequence ID" value="NZ_WMJZ01000005.1"/>
</dbReference>
<comment type="caution">
    <text evidence="1">The sequence shown here is derived from an EMBL/GenBank/DDBJ whole genome shotgun (WGS) entry which is preliminary data.</text>
</comment>
<protein>
    <submittedName>
        <fullName evidence="1">Uncharacterized protein</fullName>
    </submittedName>
</protein>
<sequence length="50" mass="5542">MSVSIFKMVKDFSKVRREDGGEPMAIPGMRQAILSGVGAISLAWRDYILL</sequence>
<proteinExistence type="predicted"/>
<accession>A0A6L6IJD6</accession>
<dbReference type="EMBL" id="WMJZ01000005">
    <property type="protein sequence ID" value="MTH45716.1"/>
    <property type="molecule type" value="Genomic_DNA"/>
</dbReference>
<dbReference type="Proteomes" id="UP000477739">
    <property type="component" value="Unassembled WGS sequence"/>
</dbReference>
<reference evidence="1 2" key="1">
    <citation type="submission" date="2019-11" db="EMBL/GenBank/DDBJ databases">
        <title>Escherichia alba sp. nov. isolated from the gut of plastic-eating superworms Zophobas atratus.</title>
        <authorList>
            <person name="Yang Y."/>
        </authorList>
    </citation>
    <scope>NUCLEOTIDE SEQUENCE [LARGE SCALE GENOMIC DNA]</scope>
    <source>
        <strain evidence="2">BIT-B35</strain>
    </source>
</reference>
<dbReference type="AlphaFoldDB" id="A0A6L6IJD6"/>
<organism evidence="1 2">
    <name type="scientific">Intestinirhabdus alba</name>
    <dbReference type="NCBI Taxonomy" id="2899544"/>
    <lineage>
        <taxon>Bacteria</taxon>
        <taxon>Pseudomonadati</taxon>
        <taxon>Pseudomonadota</taxon>
        <taxon>Gammaproteobacteria</taxon>
        <taxon>Enterobacterales</taxon>
        <taxon>Enterobacteriaceae</taxon>
        <taxon>Intestinirhabdus</taxon>
    </lineage>
</organism>
<evidence type="ECO:0000313" key="2">
    <source>
        <dbReference type="Proteomes" id="UP000477739"/>
    </source>
</evidence>
<evidence type="ECO:0000313" key="1">
    <source>
        <dbReference type="EMBL" id="MTH45716.1"/>
    </source>
</evidence>
<name>A0A6L6IJD6_9ENTR</name>
<keyword evidence="2" id="KW-1185">Reference proteome</keyword>